<sequence length="99" mass="10530">MACAYSGPGTKGSGLLSVEAAVETSEEVVRGGTNGPPRQDDEGLSIFANPRKINGTELGFFQVVPSKSLLLMSSRNSFLTRSDIFPINQPNLQTNCSHS</sequence>
<keyword evidence="2" id="KW-1185">Reference proteome</keyword>
<dbReference type="Proteomes" id="UP000625711">
    <property type="component" value="Unassembled WGS sequence"/>
</dbReference>
<protein>
    <submittedName>
        <fullName evidence="1">Uncharacterized protein</fullName>
    </submittedName>
</protein>
<evidence type="ECO:0000313" key="2">
    <source>
        <dbReference type="Proteomes" id="UP000625711"/>
    </source>
</evidence>
<accession>A0A834IDX5</accession>
<name>A0A834IDX5_RHYFE</name>
<evidence type="ECO:0000313" key="1">
    <source>
        <dbReference type="EMBL" id="KAF7277327.1"/>
    </source>
</evidence>
<dbReference type="EMBL" id="JAACXV010002829">
    <property type="protein sequence ID" value="KAF7277327.1"/>
    <property type="molecule type" value="Genomic_DNA"/>
</dbReference>
<gene>
    <name evidence="1" type="ORF">GWI33_008665</name>
</gene>
<proteinExistence type="predicted"/>
<comment type="caution">
    <text evidence="1">The sequence shown here is derived from an EMBL/GenBank/DDBJ whole genome shotgun (WGS) entry which is preliminary data.</text>
</comment>
<reference evidence="1" key="1">
    <citation type="submission" date="2020-08" db="EMBL/GenBank/DDBJ databases">
        <title>Genome sequencing and assembly of the red palm weevil Rhynchophorus ferrugineus.</title>
        <authorList>
            <person name="Dias G.B."/>
            <person name="Bergman C.M."/>
            <person name="Manee M."/>
        </authorList>
    </citation>
    <scope>NUCLEOTIDE SEQUENCE</scope>
    <source>
        <strain evidence="1">AA-2017</strain>
        <tissue evidence="1">Whole larva</tissue>
    </source>
</reference>
<dbReference type="AlphaFoldDB" id="A0A834IDX5"/>
<organism evidence="1 2">
    <name type="scientific">Rhynchophorus ferrugineus</name>
    <name type="common">Red palm weevil</name>
    <name type="synonym">Curculio ferrugineus</name>
    <dbReference type="NCBI Taxonomy" id="354439"/>
    <lineage>
        <taxon>Eukaryota</taxon>
        <taxon>Metazoa</taxon>
        <taxon>Ecdysozoa</taxon>
        <taxon>Arthropoda</taxon>
        <taxon>Hexapoda</taxon>
        <taxon>Insecta</taxon>
        <taxon>Pterygota</taxon>
        <taxon>Neoptera</taxon>
        <taxon>Endopterygota</taxon>
        <taxon>Coleoptera</taxon>
        <taxon>Polyphaga</taxon>
        <taxon>Cucujiformia</taxon>
        <taxon>Curculionidae</taxon>
        <taxon>Dryophthorinae</taxon>
        <taxon>Rhynchophorus</taxon>
    </lineage>
</organism>